<dbReference type="GO" id="GO:0006355">
    <property type="term" value="P:regulation of DNA-templated transcription"/>
    <property type="evidence" value="ECO:0007669"/>
    <property type="project" value="InterPro"/>
</dbReference>
<dbReference type="Gene3D" id="1.10.8.60">
    <property type="match status" value="1"/>
</dbReference>
<dbReference type="InterPro" id="IPR027417">
    <property type="entry name" value="P-loop_NTPase"/>
</dbReference>
<dbReference type="PROSITE" id="PS50045">
    <property type="entry name" value="SIGMA54_INTERACT_4"/>
    <property type="match status" value="1"/>
</dbReference>
<dbReference type="SMART" id="SM00382">
    <property type="entry name" value="AAA"/>
    <property type="match status" value="1"/>
</dbReference>
<dbReference type="SUPFAM" id="SSF46689">
    <property type="entry name" value="Homeodomain-like"/>
    <property type="match status" value="1"/>
</dbReference>
<evidence type="ECO:0000256" key="5">
    <source>
        <dbReference type="ARBA" id="ARBA00023163"/>
    </source>
</evidence>
<evidence type="ECO:0000259" key="6">
    <source>
        <dbReference type="PROSITE" id="PS50045"/>
    </source>
</evidence>
<dbReference type="Gene3D" id="3.40.50.300">
    <property type="entry name" value="P-loop containing nucleotide triphosphate hydrolases"/>
    <property type="match status" value="1"/>
</dbReference>
<dbReference type="Gene3D" id="3.40.50.2300">
    <property type="match status" value="1"/>
</dbReference>
<evidence type="ECO:0000256" key="1">
    <source>
        <dbReference type="ARBA" id="ARBA00022741"/>
    </source>
</evidence>
<dbReference type="InterPro" id="IPR011006">
    <property type="entry name" value="CheY-like_superfamily"/>
</dbReference>
<dbReference type="GO" id="GO:0043565">
    <property type="term" value="F:sequence-specific DNA binding"/>
    <property type="evidence" value="ECO:0007669"/>
    <property type="project" value="InterPro"/>
</dbReference>
<dbReference type="Gene3D" id="1.10.10.60">
    <property type="entry name" value="Homeodomain-like"/>
    <property type="match status" value="1"/>
</dbReference>
<organism evidence="7 8">
    <name type="scientific">Solemya pervernicosa gill symbiont</name>
    <dbReference type="NCBI Taxonomy" id="642797"/>
    <lineage>
        <taxon>Bacteria</taxon>
        <taxon>Pseudomonadati</taxon>
        <taxon>Pseudomonadota</taxon>
        <taxon>Gammaproteobacteria</taxon>
        <taxon>sulfur-oxidizing symbionts</taxon>
    </lineage>
</organism>
<keyword evidence="4" id="KW-0238">DNA-binding</keyword>
<keyword evidence="2" id="KW-0067">ATP-binding</keyword>
<dbReference type="InterPro" id="IPR025944">
    <property type="entry name" value="Sigma_54_int_dom_CS"/>
</dbReference>
<evidence type="ECO:0000313" key="7">
    <source>
        <dbReference type="EMBL" id="OOZ42120.1"/>
    </source>
</evidence>
<proteinExistence type="predicted"/>
<dbReference type="SUPFAM" id="SSF52540">
    <property type="entry name" value="P-loop containing nucleoside triphosphate hydrolases"/>
    <property type="match status" value="1"/>
</dbReference>
<dbReference type="EMBL" id="MPRL01000002">
    <property type="protein sequence ID" value="OOZ42120.1"/>
    <property type="molecule type" value="Genomic_DNA"/>
</dbReference>
<dbReference type="FunFam" id="3.40.50.300:FF:000006">
    <property type="entry name" value="DNA-binding transcriptional regulator NtrC"/>
    <property type="match status" value="1"/>
</dbReference>
<dbReference type="InterPro" id="IPR058031">
    <property type="entry name" value="AAA_lid_NorR"/>
</dbReference>
<dbReference type="InterPro" id="IPR009057">
    <property type="entry name" value="Homeodomain-like_sf"/>
</dbReference>
<dbReference type="PROSITE" id="PS00688">
    <property type="entry name" value="SIGMA54_INTERACT_3"/>
    <property type="match status" value="1"/>
</dbReference>
<dbReference type="InterPro" id="IPR010518">
    <property type="entry name" value="FleQ"/>
</dbReference>
<comment type="caution">
    <text evidence="7">The sequence shown here is derived from an EMBL/GenBank/DDBJ whole genome shotgun (WGS) entry which is preliminary data.</text>
</comment>
<dbReference type="RefSeq" id="WP_078482147.1">
    <property type="nucleotide sequence ID" value="NZ_MPRL01000002.1"/>
</dbReference>
<keyword evidence="5" id="KW-0804">Transcription</keyword>
<dbReference type="GO" id="GO:0005524">
    <property type="term" value="F:ATP binding"/>
    <property type="evidence" value="ECO:0007669"/>
    <property type="project" value="UniProtKB-KW"/>
</dbReference>
<dbReference type="InterPro" id="IPR002197">
    <property type="entry name" value="HTH_Fis"/>
</dbReference>
<protein>
    <recommendedName>
        <fullName evidence="6">Sigma-54 factor interaction domain-containing protein</fullName>
    </recommendedName>
</protein>
<dbReference type="InterPro" id="IPR025943">
    <property type="entry name" value="Sigma_54_int_dom_ATP-bd_2"/>
</dbReference>
<dbReference type="InterPro" id="IPR002078">
    <property type="entry name" value="Sigma_54_int"/>
</dbReference>
<dbReference type="CDD" id="cd00009">
    <property type="entry name" value="AAA"/>
    <property type="match status" value="1"/>
</dbReference>
<gene>
    <name evidence="7" type="ORF">BOW53_00635</name>
</gene>
<dbReference type="Proteomes" id="UP000191110">
    <property type="component" value="Unassembled WGS sequence"/>
</dbReference>
<sequence length="508" mass="56399">MSVKKVLVIDGDMERATSLLTVLEFVEYDAQHTTDCNEWQGLIQEQGPFNAVIVGRCSSLKGIEKVIRGIKKHDEFMPLLMMVAKGEPLPVTGKLALEILGRVEMPVKYGQLNELLGSAQNYRDTHERKSRRRPTEVFRSLVGESGEVVSVRRQIEQVAGAEATVLILGESGTGKEVVARNIHYLSERADKPFVPINCGAIPAELLESELFGHEKGAFTGAISTRQGRFELAEGGTLFLDEIGDMSLPMQVKLLRVLQERTFERVGSNKTISADVRIVAATHRHLEQRISDGDFREDLFYRLNVFPIEMPPLRDRVSDIGLLIDELIARVEQENRGTVRLTPRAIEALKQYDWPGNVRELANLVERLVILFPSGVVDAPDLPAKFRGNIEDIEIPAGFPLSFINDVREADAELPSEAHVAEPAAEPVIVAEEPAEAEVEEVAESADEGSALPTGGLDLKEHLSNMEIAIIKQALEETDNVVAHAAKLLNMRRTTLVEKLRKYGLQRQD</sequence>
<reference evidence="7 8" key="1">
    <citation type="submission" date="2016-11" db="EMBL/GenBank/DDBJ databases">
        <title>Mixed transmission modes and dynamic genome evolution in an obligate animal-bacterial symbiosis.</title>
        <authorList>
            <person name="Russell S.L."/>
            <person name="Corbett-Detig R.B."/>
            <person name="Cavanaugh C.M."/>
        </authorList>
    </citation>
    <scope>NUCLEOTIDE SEQUENCE [LARGE SCALE GENOMIC DNA]</scope>
    <source>
        <strain evidence="7">Sveles-Q1</strain>
    </source>
</reference>
<dbReference type="PANTHER" id="PTHR32071:SF117">
    <property type="entry name" value="PTS-DEPENDENT DIHYDROXYACETONE KINASE OPERON REGULATORY PROTEIN-RELATED"/>
    <property type="match status" value="1"/>
</dbReference>
<keyword evidence="1" id="KW-0547">Nucleotide-binding</keyword>
<evidence type="ECO:0000256" key="2">
    <source>
        <dbReference type="ARBA" id="ARBA00022840"/>
    </source>
</evidence>
<dbReference type="OrthoDB" id="9804019at2"/>
<evidence type="ECO:0000313" key="8">
    <source>
        <dbReference type="Proteomes" id="UP000191110"/>
    </source>
</evidence>
<dbReference type="PROSITE" id="PS00675">
    <property type="entry name" value="SIGMA54_INTERACT_1"/>
    <property type="match status" value="1"/>
</dbReference>
<evidence type="ECO:0000256" key="3">
    <source>
        <dbReference type="ARBA" id="ARBA00023015"/>
    </source>
</evidence>
<dbReference type="PRINTS" id="PR01590">
    <property type="entry name" value="HTHFIS"/>
</dbReference>
<name>A0A1T2LAM3_9GAMM</name>
<dbReference type="Pfam" id="PF00158">
    <property type="entry name" value="Sigma54_activat"/>
    <property type="match status" value="1"/>
</dbReference>
<dbReference type="PANTHER" id="PTHR32071">
    <property type="entry name" value="TRANSCRIPTIONAL REGULATORY PROTEIN"/>
    <property type="match status" value="1"/>
</dbReference>
<evidence type="ECO:0000256" key="4">
    <source>
        <dbReference type="ARBA" id="ARBA00023125"/>
    </source>
</evidence>
<dbReference type="SUPFAM" id="SSF52172">
    <property type="entry name" value="CheY-like"/>
    <property type="match status" value="1"/>
</dbReference>
<feature type="domain" description="Sigma-54 factor interaction" evidence="6">
    <location>
        <begin position="141"/>
        <end position="369"/>
    </location>
</feature>
<dbReference type="InterPro" id="IPR025662">
    <property type="entry name" value="Sigma_54_int_dom_ATP-bd_1"/>
</dbReference>
<keyword evidence="3" id="KW-0805">Transcription regulation</keyword>
<dbReference type="Pfam" id="PF02954">
    <property type="entry name" value="HTH_8"/>
    <property type="match status" value="1"/>
</dbReference>
<dbReference type="Pfam" id="PF25601">
    <property type="entry name" value="AAA_lid_14"/>
    <property type="match status" value="1"/>
</dbReference>
<dbReference type="Pfam" id="PF06490">
    <property type="entry name" value="FleQ"/>
    <property type="match status" value="1"/>
</dbReference>
<dbReference type="PROSITE" id="PS00676">
    <property type="entry name" value="SIGMA54_INTERACT_2"/>
    <property type="match status" value="1"/>
</dbReference>
<keyword evidence="8" id="KW-1185">Reference proteome</keyword>
<accession>A0A1T2LAM3</accession>
<dbReference type="AlphaFoldDB" id="A0A1T2LAM3"/>
<dbReference type="InterPro" id="IPR003593">
    <property type="entry name" value="AAA+_ATPase"/>
</dbReference>